<dbReference type="PROSITE" id="PS50965">
    <property type="entry name" value="NERD"/>
    <property type="match status" value="1"/>
</dbReference>
<evidence type="ECO:0000256" key="1">
    <source>
        <dbReference type="SAM" id="Phobius"/>
    </source>
</evidence>
<dbReference type="Pfam" id="PF08378">
    <property type="entry name" value="NERD"/>
    <property type="match status" value="1"/>
</dbReference>
<feature type="transmembrane region" description="Helical" evidence="1">
    <location>
        <begin position="106"/>
        <end position="123"/>
    </location>
</feature>
<keyword evidence="1" id="KW-0812">Transmembrane</keyword>
<dbReference type="OrthoDB" id="101755at2157"/>
<dbReference type="KEGG" id="mew:MSWAN_0839"/>
<dbReference type="EMBL" id="CP002772">
    <property type="protein sequence ID" value="AEG17866.1"/>
    <property type="molecule type" value="Genomic_DNA"/>
</dbReference>
<feature type="domain" description="NERD" evidence="2">
    <location>
        <begin position="137"/>
        <end position="249"/>
    </location>
</feature>
<dbReference type="RefSeq" id="WP_013825368.1">
    <property type="nucleotide sequence ID" value="NC_015574.1"/>
</dbReference>
<dbReference type="HOGENOM" id="CLU_088143_0_0_2"/>
<evidence type="ECO:0000259" key="2">
    <source>
        <dbReference type="PROSITE" id="PS50965"/>
    </source>
</evidence>
<protein>
    <submittedName>
        <fullName evidence="3">NERD domain protein</fullName>
    </submittedName>
</protein>
<evidence type="ECO:0000313" key="3">
    <source>
        <dbReference type="EMBL" id="AEG17866.1"/>
    </source>
</evidence>
<sequence length="306" mass="35254">MGYLICEECNIYYESEDEMEAENFVCECGNKPVYFKYLEDYYENGNNSENSDDEYVRDRISEGLTYTEHQAYSYLAEKNLGIKMVIAGFLISLLSLILAFGFNNMFYLVLILIGALSILWGEYKKAVNGAEGYSWIKGLKGENEVFKCLETLPKDYFIFNDVKLPGKGGNIDHIVIGPSGVFVIETKNYSGKYRINGNKWFYYKNGKYVETSKSPGSQVVRNVVNLKNFMTKRGIPGLWMEAIVAFINQDFRVVKKPERYMVLVPETVPKYILNRRKNPDKELLKRIALNLEPYCTDISVSHKKTQ</sequence>
<gene>
    <name evidence="3" type="ordered locus">MSWAN_0839</name>
</gene>
<proteinExistence type="predicted"/>
<name>F6D1R3_METPW</name>
<reference evidence="3 4" key="1">
    <citation type="journal article" date="2014" name="Int. J. Syst. Evol. Microbiol.">
        <title>Methanobacterium paludis sp. nov. and a novel strain of Methanobacterium lacus isolated from northern peatlands.</title>
        <authorList>
            <person name="Cadillo-Quiroz H."/>
            <person name="Brauer S.L."/>
            <person name="Goodson N."/>
            <person name="Yavitt J.B."/>
            <person name="Zinder S.H."/>
        </authorList>
    </citation>
    <scope>NUCLEOTIDE SEQUENCE [LARGE SCALE GENOMIC DNA]</scope>
    <source>
        <strain evidence="4">DSM 25820 / JCM 18151 / SWAN1</strain>
    </source>
</reference>
<dbReference type="eggNOG" id="arCOG06670">
    <property type="taxonomic scope" value="Archaea"/>
</dbReference>
<evidence type="ECO:0000313" key="4">
    <source>
        <dbReference type="Proteomes" id="UP000009231"/>
    </source>
</evidence>
<dbReference type="GeneID" id="10668341"/>
<dbReference type="AlphaFoldDB" id="F6D1R3"/>
<accession>F6D1R3</accession>
<dbReference type="InterPro" id="IPR011528">
    <property type="entry name" value="NERD"/>
</dbReference>
<organism evidence="3 4">
    <name type="scientific">Methanobacterium paludis (strain DSM 25820 / JCM 18151 / SWAN1)</name>
    <dbReference type="NCBI Taxonomy" id="868131"/>
    <lineage>
        <taxon>Archaea</taxon>
        <taxon>Methanobacteriati</taxon>
        <taxon>Methanobacteriota</taxon>
        <taxon>Methanomada group</taxon>
        <taxon>Methanobacteria</taxon>
        <taxon>Methanobacteriales</taxon>
        <taxon>Methanobacteriaceae</taxon>
        <taxon>Methanobacterium</taxon>
    </lineage>
</organism>
<feature type="transmembrane region" description="Helical" evidence="1">
    <location>
        <begin position="80"/>
        <end position="100"/>
    </location>
</feature>
<dbReference type="Proteomes" id="UP000009231">
    <property type="component" value="Chromosome"/>
</dbReference>
<keyword evidence="4" id="KW-1185">Reference proteome</keyword>
<keyword evidence="1" id="KW-1133">Transmembrane helix</keyword>
<keyword evidence="1" id="KW-0472">Membrane</keyword>